<organism evidence="3 4">
    <name type="scientific">Candidatus Colwellbacteria bacterium RIFCSPLOWO2_12_FULL_46_17</name>
    <dbReference type="NCBI Taxonomy" id="1797695"/>
    <lineage>
        <taxon>Bacteria</taxon>
        <taxon>Candidatus Colwelliibacteriota</taxon>
    </lineage>
</organism>
<evidence type="ECO:0000256" key="2">
    <source>
        <dbReference type="SAM" id="Phobius"/>
    </source>
</evidence>
<dbReference type="InterPro" id="IPR043993">
    <property type="entry name" value="T4SS_pilin"/>
</dbReference>
<evidence type="ECO:0000313" key="3">
    <source>
        <dbReference type="EMBL" id="OGY62479.1"/>
    </source>
</evidence>
<evidence type="ECO:0000313" key="4">
    <source>
        <dbReference type="Proteomes" id="UP000177801"/>
    </source>
</evidence>
<dbReference type="EMBL" id="MHJD01000015">
    <property type="protein sequence ID" value="OGY62479.1"/>
    <property type="molecule type" value="Genomic_DNA"/>
</dbReference>
<protein>
    <submittedName>
        <fullName evidence="3">Uncharacterized protein</fullName>
    </submittedName>
</protein>
<proteinExistence type="predicted"/>
<dbReference type="Proteomes" id="UP000177801">
    <property type="component" value="Unassembled WGS sequence"/>
</dbReference>
<keyword evidence="2" id="KW-0812">Transmembrane</keyword>
<sequence>MSISFIKKLTPRLGMGIYYLPGIALAEIVDHPTNIIDSPEKVESLFNNVAGWFFTLFLIVAVIALIYTAFIYLTAVGDPKKITKARSSLTFAIVAIVIALLAGSMPVLLQNLLESSTSGGGGDIDPSDPPGSWNDPSCNPNVEDCRT</sequence>
<dbReference type="Pfam" id="PF18895">
    <property type="entry name" value="T4SS_pilin"/>
    <property type="match status" value="1"/>
</dbReference>
<keyword evidence="2" id="KW-1133">Transmembrane helix</keyword>
<dbReference type="AlphaFoldDB" id="A0A1G1ZDH1"/>
<evidence type="ECO:0000256" key="1">
    <source>
        <dbReference type="SAM" id="MobiDB-lite"/>
    </source>
</evidence>
<reference evidence="3 4" key="1">
    <citation type="journal article" date="2016" name="Nat. Commun.">
        <title>Thousands of microbial genomes shed light on interconnected biogeochemical processes in an aquifer system.</title>
        <authorList>
            <person name="Anantharaman K."/>
            <person name="Brown C.T."/>
            <person name="Hug L.A."/>
            <person name="Sharon I."/>
            <person name="Castelle C.J."/>
            <person name="Probst A.J."/>
            <person name="Thomas B.C."/>
            <person name="Singh A."/>
            <person name="Wilkins M.J."/>
            <person name="Karaoz U."/>
            <person name="Brodie E.L."/>
            <person name="Williams K.H."/>
            <person name="Hubbard S.S."/>
            <person name="Banfield J.F."/>
        </authorList>
    </citation>
    <scope>NUCLEOTIDE SEQUENCE [LARGE SCALE GENOMIC DNA]</scope>
</reference>
<feature type="transmembrane region" description="Helical" evidence="2">
    <location>
        <begin position="49"/>
        <end position="76"/>
    </location>
</feature>
<feature type="region of interest" description="Disordered" evidence="1">
    <location>
        <begin position="119"/>
        <end position="147"/>
    </location>
</feature>
<name>A0A1G1ZDH1_9BACT</name>
<comment type="caution">
    <text evidence="3">The sequence shown here is derived from an EMBL/GenBank/DDBJ whole genome shotgun (WGS) entry which is preliminary data.</text>
</comment>
<feature type="transmembrane region" description="Helical" evidence="2">
    <location>
        <begin position="88"/>
        <end position="109"/>
    </location>
</feature>
<accession>A0A1G1ZDH1</accession>
<gene>
    <name evidence="3" type="ORF">A3G58_01470</name>
</gene>
<keyword evidence="2" id="KW-0472">Membrane</keyword>